<dbReference type="GO" id="GO:0055070">
    <property type="term" value="P:copper ion homeostasis"/>
    <property type="evidence" value="ECO:0007669"/>
    <property type="project" value="TreeGrafter"/>
</dbReference>
<keyword evidence="7 15" id="KW-0547">Nucleotide-binding</keyword>
<comment type="similarity">
    <text evidence="2 15">Belongs to the cation transport ATPase (P-type) (TC 3.A.3) family. Type IB subfamily.</text>
</comment>
<evidence type="ECO:0000256" key="4">
    <source>
        <dbReference type="ARBA" id="ARBA00022475"/>
    </source>
</evidence>
<dbReference type="Gene3D" id="3.40.50.1000">
    <property type="entry name" value="HAD superfamily/HAD-like"/>
    <property type="match status" value="1"/>
</dbReference>
<dbReference type="InterPro" id="IPR036412">
    <property type="entry name" value="HAD-like_sf"/>
</dbReference>
<evidence type="ECO:0000256" key="11">
    <source>
        <dbReference type="ARBA" id="ARBA00022989"/>
    </source>
</evidence>
<dbReference type="PRINTS" id="PR00119">
    <property type="entry name" value="CATATPASE"/>
</dbReference>
<dbReference type="Pfam" id="PF00403">
    <property type="entry name" value="HMA"/>
    <property type="match status" value="1"/>
</dbReference>
<dbReference type="SUPFAM" id="SSF81653">
    <property type="entry name" value="Calcium ATPase, transduction domain A"/>
    <property type="match status" value="1"/>
</dbReference>
<dbReference type="NCBIfam" id="TIGR01494">
    <property type="entry name" value="ATPase_P-type"/>
    <property type="match status" value="1"/>
</dbReference>
<protein>
    <recommendedName>
        <fullName evidence="3">P-type Cu(+) transporter</fullName>
        <ecNumber evidence="3">7.2.2.8</ecNumber>
    </recommendedName>
</protein>
<dbReference type="Pfam" id="PF00122">
    <property type="entry name" value="E1-E2_ATPase"/>
    <property type="match status" value="1"/>
</dbReference>
<dbReference type="PROSITE" id="PS00154">
    <property type="entry name" value="ATPASE_E1_E2"/>
    <property type="match status" value="1"/>
</dbReference>
<feature type="transmembrane region" description="Helical" evidence="15">
    <location>
        <begin position="699"/>
        <end position="717"/>
    </location>
</feature>
<comment type="subcellular location">
    <subcellularLocation>
        <location evidence="1">Cell membrane</location>
        <topology evidence="1">Multi-pass membrane protein</topology>
    </subcellularLocation>
</comment>
<keyword evidence="4 15" id="KW-1003">Cell membrane</keyword>
<keyword evidence="8" id="KW-0187">Copper transport</keyword>
<evidence type="ECO:0000256" key="12">
    <source>
        <dbReference type="ARBA" id="ARBA00023008"/>
    </source>
</evidence>
<evidence type="ECO:0000256" key="3">
    <source>
        <dbReference type="ARBA" id="ARBA00012517"/>
    </source>
</evidence>
<keyword evidence="9 15" id="KW-0067">ATP-binding</keyword>
<dbReference type="InterPro" id="IPR006121">
    <property type="entry name" value="HMA_dom"/>
</dbReference>
<evidence type="ECO:0000256" key="2">
    <source>
        <dbReference type="ARBA" id="ARBA00006024"/>
    </source>
</evidence>
<dbReference type="SFLD" id="SFLDS00003">
    <property type="entry name" value="Haloacid_Dehalogenase"/>
    <property type="match status" value="1"/>
</dbReference>
<dbReference type="InterPro" id="IPR023298">
    <property type="entry name" value="ATPase_P-typ_TM_dom_sf"/>
</dbReference>
<dbReference type="GO" id="GO:0005507">
    <property type="term" value="F:copper ion binding"/>
    <property type="evidence" value="ECO:0007669"/>
    <property type="project" value="TreeGrafter"/>
</dbReference>
<dbReference type="PROSITE" id="PS50846">
    <property type="entry name" value="HMA_2"/>
    <property type="match status" value="1"/>
</dbReference>
<dbReference type="AlphaFoldDB" id="A0A3D8P3A7"/>
<keyword evidence="6 15" id="KW-0479">Metal-binding</keyword>
<evidence type="ECO:0000259" key="16">
    <source>
        <dbReference type="PROSITE" id="PS50846"/>
    </source>
</evidence>
<dbReference type="InterPro" id="IPR027256">
    <property type="entry name" value="P-typ_ATPase_IB"/>
</dbReference>
<dbReference type="Proteomes" id="UP000256329">
    <property type="component" value="Unassembled WGS sequence"/>
</dbReference>
<dbReference type="GO" id="GO:0005886">
    <property type="term" value="C:plasma membrane"/>
    <property type="evidence" value="ECO:0007669"/>
    <property type="project" value="UniProtKB-SubCell"/>
</dbReference>
<dbReference type="Gene3D" id="2.70.150.10">
    <property type="entry name" value="Calcium-transporting ATPase, cytoplasmic transduction domain A"/>
    <property type="match status" value="1"/>
</dbReference>
<name>A0A3D8P3A7_9THEO</name>
<feature type="transmembrane region" description="Helical" evidence="15">
    <location>
        <begin position="333"/>
        <end position="355"/>
    </location>
</feature>
<feature type="domain" description="HMA" evidence="16">
    <location>
        <begin position="4"/>
        <end position="69"/>
    </location>
</feature>
<feature type="transmembrane region" description="Helical" evidence="15">
    <location>
        <begin position="674"/>
        <end position="693"/>
    </location>
</feature>
<evidence type="ECO:0000256" key="15">
    <source>
        <dbReference type="RuleBase" id="RU362081"/>
    </source>
</evidence>
<accession>A0A3D8P3A7</accession>
<dbReference type="InterPro" id="IPR023214">
    <property type="entry name" value="HAD_sf"/>
</dbReference>
<dbReference type="GO" id="GO:0005524">
    <property type="term" value="F:ATP binding"/>
    <property type="evidence" value="ECO:0007669"/>
    <property type="project" value="UniProtKB-UniRule"/>
</dbReference>
<dbReference type="FunFam" id="2.70.150.10:FF:000020">
    <property type="entry name" value="Copper-exporting P-type ATPase A"/>
    <property type="match status" value="1"/>
</dbReference>
<evidence type="ECO:0000313" key="17">
    <source>
        <dbReference type="EMBL" id="RDV83258.1"/>
    </source>
</evidence>
<dbReference type="Gene3D" id="3.30.70.100">
    <property type="match status" value="1"/>
</dbReference>
<organism evidence="17 18">
    <name type="scientific">Ammonifex thiophilus</name>
    <dbReference type="NCBI Taxonomy" id="444093"/>
    <lineage>
        <taxon>Bacteria</taxon>
        <taxon>Bacillati</taxon>
        <taxon>Bacillota</taxon>
        <taxon>Clostridia</taxon>
        <taxon>Thermoanaerobacterales</taxon>
        <taxon>Thermoanaerobacteraceae</taxon>
        <taxon>Ammonifex</taxon>
    </lineage>
</organism>
<dbReference type="InterPro" id="IPR018303">
    <property type="entry name" value="ATPase_P-typ_P_site"/>
</dbReference>
<dbReference type="PROSITE" id="PS01047">
    <property type="entry name" value="HMA_1"/>
    <property type="match status" value="1"/>
</dbReference>
<dbReference type="Pfam" id="PF00702">
    <property type="entry name" value="Hydrolase"/>
    <property type="match status" value="1"/>
</dbReference>
<dbReference type="EC" id="7.2.2.8" evidence="3"/>
<dbReference type="EMBL" id="QSLN01000006">
    <property type="protein sequence ID" value="RDV83258.1"/>
    <property type="molecule type" value="Genomic_DNA"/>
</dbReference>
<dbReference type="SUPFAM" id="SSF55008">
    <property type="entry name" value="HMA, heavy metal-associated domain"/>
    <property type="match status" value="1"/>
</dbReference>
<dbReference type="InterPro" id="IPR017969">
    <property type="entry name" value="Heavy-metal-associated_CS"/>
</dbReference>
<gene>
    <name evidence="17" type="ORF">DXX99_05975</name>
</gene>
<reference evidence="17 18" key="1">
    <citation type="submission" date="2018-08" db="EMBL/GenBank/DDBJ databases">
        <title>Form III RuBisCO-mediated autotrophy in Thermodesulfobium bacteria.</title>
        <authorList>
            <person name="Toshchakov S.V."/>
            <person name="Kublanov I.V."/>
            <person name="Frolov E."/>
            <person name="Bonch-Osmolovskaya E.A."/>
            <person name="Tourova T.P."/>
            <person name="Chernych N.A."/>
            <person name="Lebedinsky A.V."/>
        </authorList>
    </citation>
    <scope>NUCLEOTIDE SEQUENCE [LARGE SCALE GENOMIC DNA]</scope>
    <source>
        <strain evidence="17 18">SR</strain>
    </source>
</reference>
<keyword evidence="10" id="KW-1278">Translocase</keyword>
<dbReference type="GO" id="GO:0043682">
    <property type="term" value="F:P-type divalent copper transporter activity"/>
    <property type="evidence" value="ECO:0007669"/>
    <property type="project" value="TreeGrafter"/>
</dbReference>
<dbReference type="PANTHER" id="PTHR43520:SF8">
    <property type="entry name" value="P-TYPE CU(+) TRANSPORTER"/>
    <property type="match status" value="1"/>
</dbReference>
<keyword evidence="18" id="KW-1185">Reference proteome</keyword>
<dbReference type="SFLD" id="SFLDF00027">
    <property type="entry name" value="p-type_atpase"/>
    <property type="match status" value="1"/>
</dbReference>
<dbReference type="InterPro" id="IPR044492">
    <property type="entry name" value="P_typ_ATPase_HD_dom"/>
</dbReference>
<dbReference type="InterPro" id="IPR008250">
    <property type="entry name" value="ATPase_P-typ_transduc_dom_A_sf"/>
</dbReference>
<feature type="transmembrane region" description="Helical" evidence="15">
    <location>
        <begin position="120"/>
        <end position="142"/>
    </location>
</feature>
<dbReference type="PANTHER" id="PTHR43520">
    <property type="entry name" value="ATP7, ISOFORM B"/>
    <property type="match status" value="1"/>
</dbReference>
<dbReference type="GO" id="GO:0140581">
    <property type="term" value="F:P-type monovalent copper transporter activity"/>
    <property type="evidence" value="ECO:0007669"/>
    <property type="project" value="UniProtKB-EC"/>
</dbReference>
<evidence type="ECO:0000256" key="9">
    <source>
        <dbReference type="ARBA" id="ARBA00022840"/>
    </source>
</evidence>
<dbReference type="SUPFAM" id="SSF56784">
    <property type="entry name" value="HAD-like"/>
    <property type="match status" value="1"/>
</dbReference>
<dbReference type="NCBIfam" id="TIGR01511">
    <property type="entry name" value="ATPase-IB1_Cu"/>
    <property type="match status" value="1"/>
</dbReference>
<keyword evidence="12" id="KW-0186">Copper</keyword>
<evidence type="ECO:0000256" key="10">
    <source>
        <dbReference type="ARBA" id="ARBA00022967"/>
    </source>
</evidence>
<evidence type="ECO:0000256" key="1">
    <source>
        <dbReference type="ARBA" id="ARBA00004651"/>
    </source>
</evidence>
<dbReference type="SUPFAM" id="SSF81665">
    <property type="entry name" value="Calcium ATPase, transmembrane domain M"/>
    <property type="match status" value="1"/>
</dbReference>
<dbReference type="GO" id="GO:0016887">
    <property type="term" value="F:ATP hydrolysis activity"/>
    <property type="evidence" value="ECO:0007669"/>
    <property type="project" value="InterPro"/>
</dbReference>
<dbReference type="InterPro" id="IPR059000">
    <property type="entry name" value="ATPase_P-type_domA"/>
</dbReference>
<dbReference type="InterPro" id="IPR001757">
    <property type="entry name" value="P_typ_ATPase"/>
</dbReference>
<keyword evidence="8" id="KW-0813">Transport</keyword>
<evidence type="ECO:0000256" key="14">
    <source>
        <dbReference type="ARBA" id="ARBA00049289"/>
    </source>
</evidence>
<dbReference type="Gene3D" id="3.40.1110.10">
    <property type="entry name" value="Calcium-transporting ATPase, cytoplasmic domain N"/>
    <property type="match status" value="1"/>
</dbReference>
<evidence type="ECO:0000256" key="6">
    <source>
        <dbReference type="ARBA" id="ARBA00022723"/>
    </source>
</evidence>
<dbReference type="CDD" id="cd02094">
    <property type="entry name" value="P-type_ATPase_Cu-like"/>
    <property type="match status" value="1"/>
</dbReference>
<feature type="transmembrane region" description="Helical" evidence="15">
    <location>
        <begin position="89"/>
        <end position="108"/>
    </location>
</feature>
<evidence type="ECO:0000256" key="8">
    <source>
        <dbReference type="ARBA" id="ARBA00022796"/>
    </source>
</evidence>
<dbReference type="OrthoDB" id="9760364at2"/>
<dbReference type="CDD" id="cd00371">
    <property type="entry name" value="HMA"/>
    <property type="match status" value="1"/>
</dbReference>
<proteinExistence type="inferred from homology"/>
<dbReference type="SFLD" id="SFLDG00002">
    <property type="entry name" value="C1.7:_P-type_atpase_like"/>
    <property type="match status" value="1"/>
</dbReference>
<dbReference type="PRINTS" id="PR00941">
    <property type="entry name" value="CDATPASE"/>
</dbReference>
<keyword evidence="5 15" id="KW-0812">Transmembrane</keyword>
<dbReference type="InterPro" id="IPR036163">
    <property type="entry name" value="HMA_dom_sf"/>
</dbReference>
<evidence type="ECO:0000256" key="13">
    <source>
        <dbReference type="ARBA" id="ARBA00023136"/>
    </source>
</evidence>
<dbReference type="InterPro" id="IPR023299">
    <property type="entry name" value="ATPase_P-typ_cyto_dom_N"/>
</dbReference>
<evidence type="ECO:0000256" key="7">
    <source>
        <dbReference type="ARBA" id="ARBA00022741"/>
    </source>
</evidence>
<evidence type="ECO:0000313" key="18">
    <source>
        <dbReference type="Proteomes" id="UP000256329"/>
    </source>
</evidence>
<sequence length="721" mass="77547">MLVSEHSLAVKNLTCAACAANLERKLKELPGVEEAAVSVVSGRIRLKLSHPAALTQVMDYVKAAGFNVELLEEETAKTASKREGKSSELLWPLLAAFFLTLPLIYRSLADLFSWPLPSLLAGNLVPFLLASAVQFGPGLIFYRGAWRAMTSRTATMDTLVALGTTAVYITQVVNWHHVLPSHHEPAGVIITVILLGRYLEEKAQRRTGEALRELLSLKPQKARVLRGGREEEVPLEEVKVGELLVVRPGERIPVDGVVEKGFSTVDESLLTGESLPVEKLPGDQVAGGTLNHSGVLYLRATRVGSQTTLARIIRLVTEAQEQKARSQRLADRIVAHFVPAILVLSLLTLVGWGVFRGDWERGLWQMIAVLMVACPCALGLATPTAVIVGLGKGAKAGVLFRGGEYLEKAAQIDTVVFDKTGTLTHGRLEVTGFYPAPGFDREKVLSLVAAAEAFSEHPVGRALARLAPTPSAIAGEIQARSLPGFGLEAQVQGREVLLGKEELLHEKGIDTKALTEKARELVSRGITVIFVAVDRRLAGIIGVADSVREEARGTVEKLERLGIKVVLATGDNPETARRVAERAGISTWYAGLLPEDKVKLVKELQREGRRVAMVGDGINDAPALASADLSLAIDTGTDVAAEVAGVILFRGDLRGVERALILGKAVARKIKQNLFWAFIYNTLALPAAALGFLSPVMAAALMGLSSVSVVSSSLLLYRLRM</sequence>
<dbReference type="NCBIfam" id="TIGR01525">
    <property type="entry name" value="ATPase-IB_hvy"/>
    <property type="match status" value="1"/>
</dbReference>
<keyword evidence="8" id="KW-0406">Ion transport</keyword>
<comment type="catalytic activity">
    <reaction evidence="14">
        <text>Cu(+)(in) + ATP + H2O = Cu(+)(out) + ADP + phosphate + H(+)</text>
        <dbReference type="Rhea" id="RHEA:25792"/>
        <dbReference type="ChEBI" id="CHEBI:15377"/>
        <dbReference type="ChEBI" id="CHEBI:15378"/>
        <dbReference type="ChEBI" id="CHEBI:30616"/>
        <dbReference type="ChEBI" id="CHEBI:43474"/>
        <dbReference type="ChEBI" id="CHEBI:49552"/>
        <dbReference type="ChEBI" id="CHEBI:456216"/>
        <dbReference type="EC" id="7.2.2.8"/>
    </reaction>
</comment>
<comment type="caution">
    <text evidence="17">The sequence shown here is derived from an EMBL/GenBank/DDBJ whole genome shotgun (WGS) entry which is preliminary data.</text>
</comment>
<keyword evidence="11 15" id="KW-1133">Transmembrane helix</keyword>
<feature type="transmembrane region" description="Helical" evidence="15">
    <location>
        <begin position="367"/>
        <end position="391"/>
    </location>
</feature>
<keyword evidence="13 15" id="KW-0472">Membrane</keyword>
<evidence type="ECO:0000256" key="5">
    <source>
        <dbReference type="ARBA" id="ARBA00022692"/>
    </source>
</evidence>